<evidence type="ECO:0000256" key="1">
    <source>
        <dbReference type="ARBA" id="ARBA00022801"/>
    </source>
</evidence>
<comment type="cofactor">
    <cofactor evidence="2">
        <name>Mn(2+)</name>
        <dbReference type="ChEBI" id="CHEBI:29035"/>
    </cofactor>
    <text evidence="2">The Mn(2+) ion enhances activity.</text>
</comment>
<protein>
    <submittedName>
        <fullName evidence="4">Amidohydrolase</fullName>
    </submittedName>
</protein>
<evidence type="ECO:0000313" key="4">
    <source>
        <dbReference type="EMBL" id="NNF06485.1"/>
    </source>
</evidence>
<dbReference type="FunFam" id="3.30.70.360:FF:000001">
    <property type="entry name" value="N-acetyldiaminopimelate deacetylase"/>
    <property type="match status" value="1"/>
</dbReference>
<feature type="domain" description="Peptidase M20 dimerisation" evidence="3">
    <location>
        <begin position="182"/>
        <end position="276"/>
    </location>
</feature>
<dbReference type="PANTHER" id="PTHR11014">
    <property type="entry name" value="PEPTIDASE M20 FAMILY MEMBER"/>
    <property type="match status" value="1"/>
</dbReference>
<keyword evidence="2" id="KW-0464">Manganese</keyword>
<feature type="binding site" evidence="2">
    <location>
        <position position="158"/>
    </location>
    <ligand>
        <name>Mn(2+)</name>
        <dbReference type="ChEBI" id="CHEBI:29035"/>
        <label>2</label>
    </ligand>
</feature>
<dbReference type="Pfam" id="PF07687">
    <property type="entry name" value="M20_dimer"/>
    <property type="match status" value="1"/>
</dbReference>
<evidence type="ECO:0000313" key="5">
    <source>
        <dbReference type="Proteomes" id="UP000547674"/>
    </source>
</evidence>
<dbReference type="Gene3D" id="3.40.630.10">
    <property type="entry name" value="Zn peptidases"/>
    <property type="match status" value="1"/>
</dbReference>
<dbReference type="CDD" id="cd03886">
    <property type="entry name" value="M20_Acy1"/>
    <property type="match status" value="1"/>
</dbReference>
<evidence type="ECO:0000256" key="2">
    <source>
        <dbReference type="PIRSR" id="PIRSR005962-1"/>
    </source>
</evidence>
<comment type="caution">
    <text evidence="4">The sequence shown here is derived from an EMBL/GenBank/DDBJ whole genome shotgun (WGS) entry which is preliminary data.</text>
</comment>
<feature type="binding site" evidence="2">
    <location>
        <position position="97"/>
    </location>
    <ligand>
        <name>Mn(2+)</name>
        <dbReference type="ChEBI" id="CHEBI:29035"/>
        <label>2</label>
    </ligand>
</feature>
<dbReference type="NCBIfam" id="TIGR01891">
    <property type="entry name" value="amidohydrolases"/>
    <property type="match status" value="1"/>
</dbReference>
<dbReference type="PANTHER" id="PTHR11014:SF63">
    <property type="entry name" value="METALLOPEPTIDASE, PUTATIVE (AFU_ORTHOLOGUE AFUA_6G09600)-RELATED"/>
    <property type="match status" value="1"/>
</dbReference>
<dbReference type="SUPFAM" id="SSF53187">
    <property type="entry name" value="Zn-dependent exopeptidases"/>
    <property type="match status" value="1"/>
</dbReference>
<accession>A0A7Y2H1Z1</accession>
<keyword evidence="2" id="KW-0479">Metal-binding</keyword>
<dbReference type="InterPro" id="IPR017439">
    <property type="entry name" value="Amidohydrolase"/>
</dbReference>
<dbReference type="GO" id="GO:0046872">
    <property type="term" value="F:metal ion binding"/>
    <property type="evidence" value="ECO:0007669"/>
    <property type="project" value="UniProtKB-KW"/>
</dbReference>
<organism evidence="4 5">
    <name type="scientific">Eiseniibacteriota bacterium</name>
    <dbReference type="NCBI Taxonomy" id="2212470"/>
    <lineage>
        <taxon>Bacteria</taxon>
        <taxon>Candidatus Eiseniibacteriota</taxon>
    </lineage>
</organism>
<dbReference type="Pfam" id="PF01546">
    <property type="entry name" value="Peptidase_M20"/>
    <property type="match status" value="1"/>
</dbReference>
<feature type="binding site" evidence="2">
    <location>
        <position position="99"/>
    </location>
    <ligand>
        <name>Mn(2+)</name>
        <dbReference type="ChEBI" id="CHEBI:29035"/>
        <label>2</label>
    </ligand>
</feature>
<dbReference type="GO" id="GO:0019877">
    <property type="term" value="P:diaminopimelate biosynthetic process"/>
    <property type="evidence" value="ECO:0007669"/>
    <property type="project" value="UniProtKB-ARBA"/>
</dbReference>
<reference evidence="4 5" key="1">
    <citation type="submission" date="2020-03" db="EMBL/GenBank/DDBJ databases">
        <title>Metabolic flexibility allows generalist bacteria to become dominant in a frequently disturbed ecosystem.</title>
        <authorList>
            <person name="Chen Y.-J."/>
            <person name="Leung P.M."/>
            <person name="Bay S.K."/>
            <person name="Hugenholtz P."/>
            <person name="Kessler A.J."/>
            <person name="Shelley G."/>
            <person name="Waite D.W."/>
            <person name="Cook P.L."/>
            <person name="Greening C."/>
        </authorList>
    </citation>
    <scope>NUCLEOTIDE SEQUENCE [LARGE SCALE GENOMIC DNA]</scope>
    <source>
        <strain evidence="4">SS_bin_28</strain>
    </source>
</reference>
<dbReference type="GO" id="GO:0050118">
    <property type="term" value="F:N-acetyldiaminopimelate deacetylase activity"/>
    <property type="evidence" value="ECO:0007669"/>
    <property type="project" value="UniProtKB-ARBA"/>
</dbReference>
<feature type="binding site" evidence="2">
    <location>
        <position position="132"/>
    </location>
    <ligand>
        <name>Mn(2+)</name>
        <dbReference type="ChEBI" id="CHEBI:29035"/>
        <label>2</label>
    </ligand>
</feature>
<dbReference type="Proteomes" id="UP000547674">
    <property type="component" value="Unassembled WGS sequence"/>
</dbReference>
<dbReference type="EMBL" id="JABDJR010000268">
    <property type="protein sequence ID" value="NNF06485.1"/>
    <property type="molecule type" value="Genomic_DNA"/>
</dbReference>
<evidence type="ECO:0000259" key="3">
    <source>
        <dbReference type="Pfam" id="PF07687"/>
    </source>
</evidence>
<keyword evidence="1 4" id="KW-0378">Hydrolase</keyword>
<dbReference type="SUPFAM" id="SSF55031">
    <property type="entry name" value="Bacterial exopeptidase dimerisation domain"/>
    <property type="match status" value="1"/>
</dbReference>
<dbReference type="InterPro" id="IPR011650">
    <property type="entry name" value="Peptidase_M20_dimer"/>
</dbReference>
<dbReference type="InterPro" id="IPR036264">
    <property type="entry name" value="Bact_exopeptidase_dim_dom"/>
</dbReference>
<name>A0A7Y2H1Z1_UNCEI</name>
<sequence>MKKNGPVSRSELVSIRRDIHQHPELGFEENRTSELVKLHLKEFGLKPKSVAGTGVSSVFGKNNGPTLMLRCDLDALPIHEENTFGHKSKHDGVMHACGHDLHTAILLGTAKSLSQDMPSKGRVKLNFQPAEEGLNGADAMIKGGIMDAPKVDAVLGYHIWQQLPVGKIGVVTGPAMAAVDRFEVKISGKGGHAAMPNRSVDPVVVAAQIVTALQTIVSRNLNPLDTGVVTVGAIHGGSAFNIIPPFVTMEGTVRTFSKEAGKTIPKRFKEIVNGVCKAMNAKAEINYIREHSAVVNDAKMASFMRDVARDLFGARNVLECEPSMGGEDHSAYQELVPGCYVFVGAGPTKGEVFPHHHPRFNPDEGVLEVGAELMSEAARRWLAQN</sequence>
<gene>
    <name evidence="4" type="ORF">HKN21_06970</name>
</gene>
<dbReference type="Gene3D" id="3.30.70.360">
    <property type="match status" value="1"/>
</dbReference>
<dbReference type="InterPro" id="IPR002933">
    <property type="entry name" value="Peptidase_M20"/>
</dbReference>
<proteinExistence type="predicted"/>
<dbReference type="PIRSF" id="PIRSF005962">
    <property type="entry name" value="Pept_M20D_amidohydro"/>
    <property type="match status" value="1"/>
</dbReference>
<dbReference type="AlphaFoldDB" id="A0A7Y2H1Z1"/>
<feature type="binding site" evidence="2">
    <location>
        <position position="356"/>
    </location>
    <ligand>
        <name>Mn(2+)</name>
        <dbReference type="ChEBI" id="CHEBI:29035"/>
        <label>2</label>
    </ligand>
</feature>